<comment type="catalytic activity">
    <reaction evidence="9 10">
        <text>D-gluconate + ATP = 6-phospho-D-gluconate + ADP + H(+)</text>
        <dbReference type="Rhea" id="RHEA:19433"/>
        <dbReference type="ChEBI" id="CHEBI:15378"/>
        <dbReference type="ChEBI" id="CHEBI:18391"/>
        <dbReference type="ChEBI" id="CHEBI:30616"/>
        <dbReference type="ChEBI" id="CHEBI:58759"/>
        <dbReference type="ChEBI" id="CHEBI:456216"/>
        <dbReference type="EC" id="2.7.1.12"/>
    </reaction>
</comment>
<dbReference type="RefSeq" id="WP_115870399.1">
    <property type="nucleotide sequence ID" value="NZ_QREG01000035.1"/>
</dbReference>
<dbReference type="EMBL" id="QREG01000035">
    <property type="protein sequence ID" value="RED91894.1"/>
    <property type="molecule type" value="Genomic_DNA"/>
</dbReference>
<dbReference type="PANTHER" id="PTHR43442">
    <property type="entry name" value="GLUCONOKINASE-RELATED"/>
    <property type="match status" value="1"/>
</dbReference>
<keyword evidence="8" id="KW-0311">Gluconate utilization</keyword>
<dbReference type="GO" id="GO:0046316">
    <property type="term" value="F:gluconokinase activity"/>
    <property type="evidence" value="ECO:0007669"/>
    <property type="project" value="UniProtKB-EC"/>
</dbReference>
<evidence type="ECO:0000256" key="10">
    <source>
        <dbReference type="RuleBase" id="RU363066"/>
    </source>
</evidence>
<dbReference type="Pfam" id="PF01202">
    <property type="entry name" value="SKI"/>
    <property type="match status" value="1"/>
</dbReference>
<dbReference type="GO" id="GO:0005524">
    <property type="term" value="F:ATP binding"/>
    <property type="evidence" value="ECO:0007669"/>
    <property type="project" value="UniProtKB-KW"/>
</dbReference>
<name>A0A3D9KXS3_MARFU</name>
<dbReference type="NCBIfam" id="TIGR01313">
    <property type="entry name" value="therm_gnt_kin"/>
    <property type="match status" value="1"/>
</dbReference>
<evidence type="ECO:0000256" key="3">
    <source>
        <dbReference type="ARBA" id="ARBA00012054"/>
    </source>
</evidence>
<dbReference type="InterPro" id="IPR031322">
    <property type="entry name" value="Shikimate/glucono_kinase"/>
</dbReference>
<keyword evidence="4 10" id="KW-0808">Transferase</keyword>
<keyword evidence="7 10" id="KW-0067">ATP-binding</keyword>
<keyword evidence="12" id="KW-1185">Reference proteome</keyword>
<evidence type="ECO:0000256" key="6">
    <source>
        <dbReference type="ARBA" id="ARBA00022777"/>
    </source>
</evidence>
<evidence type="ECO:0000256" key="4">
    <source>
        <dbReference type="ARBA" id="ARBA00022679"/>
    </source>
</evidence>
<evidence type="ECO:0000256" key="8">
    <source>
        <dbReference type="ARBA" id="ARBA00023064"/>
    </source>
</evidence>
<accession>A0A3D9KXS3</accession>
<dbReference type="AlphaFoldDB" id="A0A3D9KXS3"/>
<organism evidence="11 12">
    <name type="scientific">Marinoscillum furvescens DSM 4134</name>
    <dbReference type="NCBI Taxonomy" id="1122208"/>
    <lineage>
        <taxon>Bacteria</taxon>
        <taxon>Pseudomonadati</taxon>
        <taxon>Bacteroidota</taxon>
        <taxon>Cytophagia</taxon>
        <taxon>Cytophagales</taxon>
        <taxon>Reichenbachiellaceae</taxon>
        <taxon>Marinoscillum</taxon>
    </lineage>
</organism>
<dbReference type="InterPro" id="IPR006001">
    <property type="entry name" value="Therm_gnt_kin"/>
</dbReference>
<dbReference type="PANTHER" id="PTHR43442:SF3">
    <property type="entry name" value="GLUCONOKINASE-RELATED"/>
    <property type="match status" value="1"/>
</dbReference>
<dbReference type="FunFam" id="3.40.50.300:FF:000522">
    <property type="entry name" value="Gluconokinase"/>
    <property type="match status" value="1"/>
</dbReference>
<reference evidence="11 12" key="1">
    <citation type="submission" date="2018-07" db="EMBL/GenBank/DDBJ databases">
        <title>Genomic Encyclopedia of Type Strains, Phase IV (KMG-IV): sequencing the most valuable type-strain genomes for metagenomic binning, comparative biology and taxonomic classification.</title>
        <authorList>
            <person name="Goeker M."/>
        </authorList>
    </citation>
    <scope>NUCLEOTIDE SEQUENCE [LARGE SCALE GENOMIC DNA]</scope>
    <source>
        <strain evidence="11 12">DSM 4134</strain>
    </source>
</reference>
<dbReference type="EC" id="2.7.1.12" evidence="3 10"/>
<keyword evidence="6 10" id="KW-0418">Kinase</keyword>
<dbReference type="InterPro" id="IPR027417">
    <property type="entry name" value="P-loop_NTPase"/>
</dbReference>
<evidence type="ECO:0000256" key="1">
    <source>
        <dbReference type="ARBA" id="ARBA00004761"/>
    </source>
</evidence>
<comment type="pathway">
    <text evidence="1">Carbohydrate acid metabolism.</text>
</comment>
<dbReference type="OrthoDB" id="9813917at2"/>
<dbReference type="GO" id="GO:0005737">
    <property type="term" value="C:cytoplasm"/>
    <property type="evidence" value="ECO:0007669"/>
    <property type="project" value="TreeGrafter"/>
</dbReference>
<dbReference type="Gene3D" id="3.40.50.300">
    <property type="entry name" value="P-loop containing nucleotide triphosphate hydrolases"/>
    <property type="match status" value="1"/>
</dbReference>
<dbReference type="CDD" id="cd02021">
    <property type="entry name" value="GntK"/>
    <property type="match status" value="1"/>
</dbReference>
<dbReference type="SUPFAM" id="SSF52540">
    <property type="entry name" value="P-loop containing nucleoside triphosphate hydrolases"/>
    <property type="match status" value="1"/>
</dbReference>
<evidence type="ECO:0000256" key="5">
    <source>
        <dbReference type="ARBA" id="ARBA00022741"/>
    </source>
</evidence>
<evidence type="ECO:0000256" key="2">
    <source>
        <dbReference type="ARBA" id="ARBA00008420"/>
    </source>
</evidence>
<evidence type="ECO:0000313" key="11">
    <source>
        <dbReference type="EMBL" id="RED91894.1"/>
    </source>
</evidence>
<protein>
    <recommendedName>
        <fullName evidence="3 10">Gluconokinase</fullName>
        <ecNumber evidence="3 10">2.7.1.12</ecNumber>
    </recommendedName>
</protein>
<evidence type="ECO:0000256" key="9">
    <source>
        <dbReference type="ARBA" id="ARBA00048090"/>
    </source>
</evidence>
<dbReference type="PRINTS" id="PR01100">
    <property type="entry name" value="SHIKIMTKNASE"/>
</dbReference>
<comment type="similarity">
    <text evidence="2 10">Belongs to the gluconokinase GntK/GntV family.</text>
</comment>
<sequence length="159" mass="17941">MQQNIIVMGVSGSGKSTIGSMIARELDLEFLDADDFHPKSNKEKMAAGTPLTDEDRLPWLKTLQQQLERPHIVLACSALKTSYRDVLDPDRNHLWVFLNGSREVIAQRMSERKGHFMSKSLLDSQIDTLEVPKGVIEVNIDQAPEDIVTQILNDLQTQE</sequence>
<gene>
    <name evidence="11" type="ORF">C7460_1359</name>
</gene>
<evidence type="ECO:0000256" key="7">
    <source>
        <dbReference type="ARBA" id="ARBA00022840"/>
    </source>
</evidence>
<keyword evidence="5 10" id="KW-0547">Nucleotide-binding</keyword>
<proteinExistence type="inferred from homology"/>
<comment type="caution">
    <text evidence="11">The sequence shown here is derived from an EMBL/GenBank/DDBJ whole genome shotgun (WGS) entry which is preliminary data.</text>
</comment>
<dbReference type="Proteomes" id="UP000256779">
    <property type="component" value="Unassembled WGS sequence"/>
</dbReference>
<evidence type="ECO:0000313" key="12">
    <source>
        <dbReference type="Proteomes" id="UP000256779"/>
    </source>
</evidence>
<dbReference type="GO" id="GO:0019521">
    <property type="term" value="P:D-gluconate metabolic process"/>
    <property type="evidence" value="ECO:0007669"/>
    <property type="project" value="UniProtKB-KW"/>
</dbReference>